<dbReference type="InterPro" id="IPR013149">
    <property type="entry name" value="ADH-like_C"/>
</dbReference>
<accession>A0ABQ3UW95</accession>
<dbReference type="InterPro" id="IPR020843">
    <property type="entry name" value="ER"/>
</dbReference>
<comment type="caution">
    <text evidence="3">The sequence shown here is derived from an EMBL/GenBank/DDBJ whole genome shotgun (WGS) entry which is preliminary data.</text>
</comment>
<dbReference type="EMBL" id="BNJG01000002">
    <property type="protein sequence ID" value="GHO57101.1"/>
    <property type="molecule type" value="Genomic_DNA"/>
</dbReference>
<keyword evidence="1" id="KW-0521">NADP</keyword>
<dbReference type="Proteomes" id="UP000654345">
    <property type="component" value="Unassembled WGS sequence"/>
</dbReference>
<feature type="domain" description="Enoyl reductase (ER)" evidence="2">
    <location>
        <begin position="16"/>
        <end position="328"/>
    </location>
</feature>
<dbReference type="SUPFAM" id="SSF50129">
    <property type="entry name" value="GroES-like"/>
    <property type="match status" value="1"/>
</dbReference>
<reference evidence="3 4" key="1">
    <citation type="journal article" date="2021" name="Int. J. Syst. Evol. Microbiol.">
        <title>Reticulibacter mediterranei gen. nov., sp. nov., within the new family Reticulibacteraceae fam. nov., and Ktedonospora formicarum gen. nov., sp. nov., Ktedonobacter robiniae sp. nov., Dictyobacter formicarum sp. nov. and Dictyobacter arantiisoli sp. nov., belonging to the class Ktedonobacteria.</title>
        <authorList>
            <person name="Yabe S."/>
            <person name="Zheng Y."/>
            <person name="Wang C.M."/>
            <person name="Sakai Y."/>
            <person name="Abe K."/>
            <person name="Yokota A."/>
            <person name="Donadio S."/>
            <person name="Cavaletti L."/>
            <person name="Monciardini P."/>
        </authorList>
    </citation>
    <scope>NUCLEOTIDE SEQUENCE [LARGE SCALE GENOMIC DNA]</scope>
    <source>
        <strain evidence="3 4">SOSP1-30</strain>
    </source>
</reference>
<protein>
    <submittedName>
        <fullName evidence="3">Quinone oxidoreductase</fullName>
    </submittedName>
</protein>
<dbReference type="Pfam" id="PF08240">
    <property type="entry name" value="ADH_N"/>
    <property type="match status" value="1"/>
</dbReference>
<evidence type="ECO:0000256" key="1">
    <source>
        <dbReference type="ARBA" id="ARBA00022857"/>
    </source>
</evidence>
<name>A0ABQ3UW95_9CHLR</name>
<dbReference type="RefSeq" id="WP_201373533.1">
    <property type="nucleotide sequence ID" value="NZ_BNJG01000002.1"/>
</dbReference>
<dbReference type="PANTHER" id="PTHR44154">
    <property type="entry name" value="QUINONE OXIDOREDUCTASE"/>
    <property type="match status" value="1"/>
</dbReference>
<keyword evidence="4" id="KW-1185">Reference proteome</keyword>
<evidence type="ECO:0000313" key="4">
    <source>
        <dbReference type="Proteomes" id="UP000654345"/>
    </source>
</evidence>
<gene>
    <name evidence="3" type="ORF">KSB_55760</name>
</gene>
<evidence type="ECO:0000313" key="3">
    <source>
        <dbReference type="EMBL" id="GHO57101.1"/>
    </source>
</evidence>
<sequence>MASQKTMKAAYIDRPGGADKIIYGDLPIPTPGPRDILVKVAAVTVNTVDIYIRGGVFQTPLPQPFIIGRDVTGIVVEVGEEVSLFHPGERVWANNQGYDGRQGTFAEYVSIHECLLYHLPPNVDLHESVTVLHSGLTAIIGLFNKAQIRDKECIFVNGGDGSVGTAIIQLARAMGAQIIVTSGNEQKARWCEELGADLVINYKTQNVNLALKRFAPQGVNVYWDATPQPDIECALNAIAQRGRIIFMSGPLHQTTLMVGPFYMKNCTLYGFTVTDATIDELHTCASQIDYWLGRGVLKGRTALKLPLSQAAAAHRIYETQSLSGKIVLSPDWD</sequence>
<dbReference type="InterPro" id="IPR011032">
    <property type="entry name" value="GroES-like_sf"/>
</dbReference>
<organism evidence="3 4">
    <name type="scientific">Ktedonobacter robiniae</name>
    <dbReference type="NCBI Taxonomy" id="2778365"/>
    <lineage>
        <taxon>Bacteria</taxon>
        <taxon>Bacillati</taxon>
        <taxon>Chloroflexota</taxon>
        <taxon>Ktedonobacteria</taxon>
        <taxon>Ktedonobacterales</taxon>
        <taxon>Ktedonobacteraceae</taxon>
        <taxon>Ktedonobacter</taxon>
    </lineage>
</organism>
<evidence type="ECO:0000259" key="2">
    <source>
        <dbReference type="SMART" id="SM00829"/>
    </source>
</evidence>
<dbReference type="Gene3D" id="3.40.50.720">
    <property type="entry name" value="NAD(P)-binding Rossmann-like Domain"/>
    <property type="match status" value="1"/>
</dbReference>
<proteinExistence type="predicted"/>
<dbReference type="SMART" id="SM00829">
    <property type="entry name" value="PKS_ER"/>
    <property type="match status" value="1"/>
</dbReference>
<dbReference type="InterPro" id="IPR013154">
    <property type="entry name" value="ADH-like_N"/>
</dbReference>
<dbReference type="InterPro" id="IPR036291">
    <property type="entry name" value="NAD(P)-bd_dom_sf"/>
</dbReference>
<dbReference type="Gene3D" id="3.90.180.10">
    <property type="entry name" value="Medium-chain alcohol dehydrogenases, catalytic domain"/>
    <property type="match status" value="1"/>
</dbReference>
<dbReference type="SUPFAM" id="SSF51735">
    <property type="entry name" value="NAD(P)-binding Rossmann-fold domains"/>
    <property type="match status" value="1"/>
</dbReference>
<dbReference type="CDD" id="cd08253">
    <property type="entry name" value="zeta_crystallin"/>
    <property type="match status" value="1"/>
</dbReference>
<dbReference type="InterPro" id="IPR051603">
    <property type="entry name" value="Zinc-ADH_QOR/CCCR"/>
</dbReference>
<dbReference type="PANTHER" id="PTHR44154:SF1">
    <property type="entry name" value="QUINONE OXIDOREDUCTASE"/>
    <property type="match status" value="1"/>
</dbReference>
<dbReference type="Pfam" id="PF00107">
    <property type="entry name" value="ADH_zinc_N"/>
    <property type="match status" value="1"/>
</dbReference>